<evidence type="ECO:0000313" key="1">
    <source>
        <dbReference type="EMBL" id="MCU6792382.1"/>
    </source>
</evidence>
<dbReference type="RefSeq" id="WP_262683768.1">
    <property type="nucleotide sequence ID" value="NZ_JAOQIO010000022.1"/>
</dbReference>
<evidence type="ECO:0008006" key="3">
    <source>
        <dbReference type="Google" id="ProtNLM"/>
    </source>
</evidence>
<gene>
    <name evidence="1" type="ORF">OB236_09600</name>
</gene>
<evidence type="ECO:0000313" key="2">
    <source>
        <dbReference type="Proteomes" id="UP001652445"/>
    </source>
</evidence>
<proteinExistence type="predicted"/>
<organism evidence="1 2">
    <name type="scientific">Paenibacillus baimaensis</name>
    <dbReference type="NCBI Taxonomy" id="2982185"/>
    <lineage>
        <taxon>Bacteria</taxon>
        <taxon>Bacillati</taxon>
        <taxon>Bacillota</taxon>
        <taxon>Bacilli</taxon>
        <taxon>Bacillales</taxon>
        <taxon>Paenibacillaceae</taxon>
        <taxon>Paenibacillus</taxon>
    </lineage>
</organism>
<comment type="caution">
    <text evidence="1">The sequence shown here is derived from an EMBL/GenBank/DDBJ whole genome shotgun (WGS) entry which is preliminary data.</text>
</comment>
<sequence>MKLKGTKTEKDFYDQLINQQKYLFQEIRLLELLRKIYPKMRTTYVLDWIPEQGEDIYTVLVNTDSVCEVELDRYDLSVEPIVKSVKTVTAFTKGLRKLARIKLEVAIDLAQKDMANN</sequence>
<accession>A0ABT2UCR2</accession>
<dbReference type="EMBL" id="JAOQIO010000022">
    <property type="protein sequence ID" value="MCU6792382.1"/>
    <property type="molecule type" value="Genomic_DNA"/>
</dbReference>
<name>A0ABT2UCR2_9BACL</name>
<dbReference type="Proteomes" id="UP001652445">
    <property type="component" value="Unassembled WGS sequence"/>
</dbReference>
<keyword evidence="2" id="KW-1185">Reference proteome</keyword>
<reference evidence="1 2" key="1">
    <citation type="submission" date="2022-09" db="EMBL/GenBank/DDBJ databases">
        <authorList>
            <person name="Han X.L."/>
            <person name="Wang Q."/>
            <person name="Lu T."/>
        </authorList>
    </citation>
    <scope>NUCLEOTIDE SEQUENCE [LARGE SCALE GENOMIC DNA]</scope>
    <source>
        <strain evidence="1 2">WQ 127069</strain>
    </source>
</reference>
<protein>
    <recommendedName>
        <fullName evidence="3">DUF1499 domain-containing protein</fullName>
    </recommendedName>
</protein>